<evidence type="ECO:0000313" key="3">
    <source>
        <dbReference type="Proteomes" id="UP000257109"/>
    </source>
</evidence>
<dbReference type="EMBL" id="QJKJ01000167">
    <property type="protein sequence ID" value="RDY13949.1"/>
    <property type="molecule type" value="Genomic_DNA"/>
</dbReference>
<sequence length="277" mass="32075">MTVFDTITFCHVHREENQTVDALATLSAMVQVNEGQEMVIQVRQQPQTVYCQCLTREMEEPSTEPWYFDIKRYLQKGEYHDGASENSKQTLRRLASGFFLSETVLYKRNTNMTLLRCVDSQEAEQIMEEVHEGIFGTHVNGHALARKILRAWYYWTRMESDCYQHVRKCAKCQIHANHLNVAPSTLHNLNAPWPFSMKGIDVIRPIEPKASNGHRFILMAIDYFTKWVEAASYSSITRSTVVRFIKKDIICQYGLPAHIITNNGTNLNNKMMTELCE</sequence>
<organism evidence="2 3">
    <name type="scientific">Mucuna pruriens</name>
    <name type="common">Velvet bean</name>
    <name type="synonym">Dolichos pruriens</name>
    <dbReference type="NCBI Taxonomy" id="157652"/>
    <lineage>
        <taxon>Eukaryota</taxon>
        <taxon>Viridiplantae</taxon>
        <taxon>Streptophyta</taxon>
        <taxon>Embryophyta</taxon>
        <taxon>Tracheophyta</taxon>
        <taxon>Spermatophyta</taxon>
        <taxon>Magnoliopsida</taxon>
        <taxon>eudicotyledons</taxon>
        <taxon>Gunneridae</taxon>
        <taxon>Pentapetalae</taxon>
        <taxon>rosids</taxon>
        <taxon>fabids</taxon>
        <taxon>Fabales</taxon>
        <taxon>Fabaceae</taxon>
        <taxon>Papilionoideae</taxon>
        <taxon>50 kb inversion clade</taxon>
        <taxon>NPAAA clade</taxon>
        <taxon>indigoferoid/millettioid clade</taxon>
        <taxon>Phaseoleae</taxon>
        <taxon>Mucuna</taxon>
    </lineage>
</organism>
<dbReference type="GO" id="GO:0003676">
    <property type="term" value="F:nucleic acid binding"/>
    <property type="evidence" value="ECO:0007669"/>
    <property type="project" value="InterPro"/>
</dbReference>
<dbReference type="InterPro" id="IPR001584">
    <property type="entry name" value="Integrase_cat-core"/>
</dbReference>
<dbReference type="PANTHER" id="PTHR48475">
    <property type="entry name" value="RIBONUCLEASE H"/>
    <property type="match status" value="1"/>
</dbReference>
<proteinExistence type="predicted"/>
<dbReference type="SUPFAM" id="SSF53098">
    <property type="entry name" value="Ribonuclease H-like"/>
    <property type="match status" value="1"/>
</dbReference>
<dbReference type="PROSITE" id="PS50994">
    <property type="entry name" value="INTEGRASE"/>
    <property type="match status" value="1"/>
</dbReference>
<dbReference type="AlphaFoldDB" id="A0A371IFW5"/>
<reference evidence="2" key="1">
    <citation type="submission" date="2018-05" db="EMBL/GenBank/DDBJ databases">
        <title>Draft genome of Mucuna pruriens seed.</title>
        <authorList>
            <person name="Nnadi N.E."/>
            <person name="Vos R."/>
            <person name="Hasami M.H."/>
            <person name="Devisetty U.K."/>
            <person name="Aguiy J.C."/>
        </authorList>
    </citation>
    <scope>NUCLEOTIDE SEQUENCE [LARGE SCALE GENOMIC DNA]</scope>
    <source>
        <strain evidence="2">JCA_2017</strain>
    </source>
</reference>
<dbReference type="InterPro" id="IPR041588">
    <property type="entry name" value="Integrase_H2C2"/>
</dbReference>
<feature type="domain" description="Integrase catalytic" evidence="1">
    <location>
        <begin position="190"/>
        <end position="277"/>
    </location>
</feature>
<protein>
    <submittedName>
        <fullName evidence="2">Gypsy retrotransposon integrase-like protein 1</fullName>
    </submittedName>
</protein>
<gene>
    <name evidence="2" type="primary">GIN1</name>
    <name evidence="2" type="ORF">CR513_01040</name>
</gene>
<evidence type="ECO:0000313" key="2">
    <source>
        <dbReference type="EMBL" id="RDY13949.1"/>
    </source>
</evidence>
<dbReference type="GO" id="GO:0015074">
    <property type="term" value="P:DNA integration"/>
    <property type="evidence" value="ECO:0007669"/>
    <property type="project" value="InterPro"/>
</dbReference>
<keyword evidence="3" id="KW-1185">Reference proteome</keyword>
<dbReference type="OrthoDB" id="1734717at2759"/>
<comment type="caution">
    <text evidence="2">The sequence shown here is derived from an EMBL/GenBank/DDBJ whole genome shotgun (WGS) entry which is preliminary data.</text>
</comment>
<evidence type="ECO:0000259" key="1">
    <source>
        <dbReference type="PROSITE" id="PS50994"/>
    </source>
</evidence>
<name>A0A371IFW5_MUCPR</name>
<accession>A0A371IFW5</accession>
<dbReference type="InterPro" id="IPR036397">
    <property type="entry name" value="RNaseH_sf"/>
</dbReference>
<dbReference type="PANTHER" id="PTHR48475:SF1">
    <property type="entry name" value="RNASE H TYPE-1 DOMAIN-CONTAINING PROTEIN"/>
    <property type="match status" value="1"/>
</dbReference>
<dbReference type="Gene3D" id="3.30.420.10">
    <property type="entry name" value="Ribonuclease H-like superfamily/Ribonuclease H"/>
    <property type="match status" value="1"/>
</dbReference>
<feature type="non-terminal residue" evidence="2">
    <location>
        <position position="1"/>
    </location>
</feature>
<dbReference type="Gene3D" id="1.10.340.70">
    <property type="match status" value="1"/>
</dbReference>
<dbReference type="Proteomes" id="UP000257109">
    <property type="component" value="Unassembled WGS sequence"/>
</dbReference>
<dbReference type="InterPro" id="IPR012337">
    <property type="entry name" value="RNaseH-like_sf"/>
</dbReference>
<dbReference type="Pfam" id="PF17921">
    <property type="entry name" value="Integrase_H2C2"/>
    <property type="match status" value="1"/>
</dbReference>